<accession>A0A135YZ34</accession>
<comment type="caution">
    <text evidence="1">The sequence shown here is derived from an EMBL/GenBank/DDBJ whole genome shotgun (WGS) entry which is preliminary data.</text>
</comment>
<reference evidence="1 2" key="1">
    <citation type="submission" date="2016-02" db="EMBL/GenBank/DDBJ databases">
        <authorList>
            <person name="Wen L."/>
            <person name="He K."/>
            <person name="Yang H."/>
        </authorList>
    </citation>
    <scope>NUCLEOTIDE SEQUENCE [LARGE SCALE GENOMIC DNA]</scope>
    <source>
        <strain evidence="1 2">MJR8628A</strain>
    </source>
</reference>
<dbReference type="STRING" id="1261.HMPREF3195_00121"/>
<organism evidence="1 2">
    <name type="scientific">Peptostreptococcus anaerobius</name>
    <dbReference type="NCBI Taxonomy" id="1261"/>
    <lineage>
        <taxon>Bacteria</taxon>
        <taxon>Bacillati</taxon>
        <taxon>Bacillota</taxon>
        <taxon>Clostridia</taxon>
        <taxon>Peptostreptococcales</taxon>
        <taxon>Peptostreptococcaceae</taxon>
        <taxon>Peptostreptococcus</taxon>
    </lineage>
</organism>
<dbReference type="AlphaFoldDB" id="A0A135YZ34"/>
<dbReference type="RefSeq" id="WP_061101543.1">
    <property type="nucleotide sequence ID" value="NZ_KQ961784.1"/>
</dbReference>
<sequence length="60" mass="6961">MKVLGLIEQDLDIVSKEYVDEKFSNHQTHLEELDKKIGSNNAEFEKLNGEFRQLINKARG</sequence>
<dbReference type="EMBL" id="LSQZ01000003">
    <property type="protein sequence ID" value="KXI14666.1"/>
    <property type="molecule type" value="Genomic_DNA"/>
</dbReference>
<name>A0A135YZ34_9FIRM</name>
<dbReference type="PATRIC" id="fig|1261.5.peg.123"/>
<dbReference type="Proteomes" id="UP000070326">
    <property type="component" value="Unassembled WGS sequence"/>
</dbReference>
<gene>
    <name evidence="1" type="ORF">HMPREF3195_00121</name>
</gene>
<protein>
    <submittedName>
        <fullName evidence="1">Uncharacterized protein</fullName>
    </submittedName>
</protein>
<evidence type="ECO:0000313" key="2">
    <source>
        <dbReference type="Proteomes" id="UP000070326"/>
    </source>
</evidence>
<proteinExistence type="predicted"/>
<evidence type="ECO:0000313" key="1">
    <source>
        <dbReference type="EMBL" id="KXI14666.1"/>
    </source>
</evidence>